<dbReference type="InterPro" id="IPR036271">
    <property type="entry name" value="Tet_transcr_reg_TetR-rel_C_sf"/>
</dbReference>
<dbReference type="AlphaFoldDB" id="A0A3N1XKQ4"/>
<evidence type="ECO:0000313" key="4">
    <source>
        <dbReference type="EMBL" id="ROR27293.1"/>
    </source>
</evidence>
<keyword evidence="5" id="KW-1185">Reference proteome</keyword>
<keyword evidence="1 2" id="KW-0238">DNA-binding</keyword>
<gene>
    <name evidence="4" type="ORF">EDD66_107207</name>
</gene>
<evidence type="ECO:0000256" key="2">
    <source>
        <dbReference type="PROSITE-ProRule" id="PRU00335"/>
    </source>
</evidence>
<feature type="domain" description="HTH tetR-type" evidence="3">
    <location>
        <begin position="11"/>
        <end position="71"/>
    </location>
</feature>
<dbReference type="Gene3D" id="1.10.357.10">
    <property type="entry name" value="Tetracycline Repressor, domain 2"/>
    <property type="match status" value="1"/>
</dbReference>
<sequence>MPKDTFINLPIEKQEKVMRSAINEFIKNGFEKANVGNIANIAGIAKGSIYQYFENKKELFLYSVKWSIDLLLNKFGKNLVLHDKEMDIFDFFYHTSKNSMEQIREEREITIFIQDVFLGKYDNLTNESMSYITNISEEYLLNIINVGKENGSVRKDIDDHLLILFITGVSFKIKEYLMNKARNQGEDIIDEDYEQYEKEINALIELLKHGMGGK</sequence>
<proteinExistence type="predicted"/>
<dbReference type="InterPro" id="IPR009057">
    <property type="entry name" value="Homeodomain-like_sf"/>
</dbReference>
<dbReference type="GO" id="GO:0006355">
    <property type="term" value="P:regulation of DNA-templated transcription"/>
    <property type="evidence" value="ECO:0007669"/>
    <property type="project" value="UniProtKB-ARBA"/>
</dbReference>
<comment type="caution">
    <text evidence="4">The sequence shown here is derived from an EMBL/GenBank/DDBJ whole genome shotgun (WGS) entry which is preliminary data.</text>
</comment>
<dbReference type="PRINTS" id="PR00455">
    <property type="entry name" value="HTHTETR"/>
</dbReference>
<name>A0A3N1XKQ4_9FIRM</name>
<dbReference type="EMBL" id="RJVG01000007">
    <property type="protein sequence ID" value="ROR27293.1"/>
    <property type="molecule type" value="Genomic_DNA"/>
</dbReference>
<dbReference type="Pfam" id="PF00440">
    <property type="entry name" value="TetR_N"/>
    <property type="match status" value="1"/>
</dbReference>
<dbReference type="SUPFAM" id="SSF46689">
    <property type="entry name" value="Homeodomain-like"/>
    <property type="match status" value="1"/>
</dbReference>
<dbReference type="PANTHER" id="PTHR30328:SF54">
    <property type="entry name" value="HTH-TYPE TRANSCRIPTIONAL REPRESSOR SCO4008"/>
    <property type="match status" value="1"/>
</dbReference>
<dbReference type="InterPro" id="IPR001647">
    <property type="entry name" value="HTH_TetR"/>
</dbReference>
<protein>
    <submittedName>
        <fullName evidence="4">TetR family transcriptional regulator</fullName>
    </submittedName>
</protein>
<evidence type="ECO:0000313" key="5">
    <source>
        <dbReference type="Proteomes" id="UP000273083"/>
    </source>
</evidence>
<organism evidence="4 5">
    <name type="scientific">Mobilisporobacter senegalensis</name>
    <dbReference type="NCBI Taxonomy" id="1329262"/>
    <lineage>
        <taxon>Bacteria</taxon>
        <taxon>Bacillati</taxon>
        <taxon>Bacillota</taxon>
        <taxon>Clostridia</taxon>
        <taxon>Lachnospirales</taxon>
        <taxon>Lachnospiraceae</taxon>
        <taxon>Mobilisporobacter</taxon>
    </lineage>
</organism>
<dbReference type="RefSeq" id="WP_123609978.1">
    <property type="nucleotide sequence ID" value="NZ_RJVG01000007.1"/>
</dbReference>
<dbReference type="PANTHER" id="PTHR30328">
    <property type="entry name" value="TRANSCRIPTIONAL REPRESSOR"/>
    <property type="match status" value="1"/>
</dbReference>
<evidence type="ECO:0000256" key="1">
    <source>
        <dbReference type="ARBA" id="ARBA00023125"/>
    </source>
</evidence>
<accession>A0A3N1XKQ4</accession>
<dbReference type="InterPro" id="IPR050109">
    <property type="entry name" value="HTH-type_TetR-like_transc_reg"/>
</dbReference>
<dbReference type="GO" id="GO:0003677">
    <property type="term" value="F:DNA binding"/>
    <property type="evidence" value="ECO:0007669"/>
    <property type="project" value="UniProtKB-UniRule"/>
</dbReference>
<dbReference type="OrthoDB" id="9812484at2"/>
<evidence type="ECO:0000259" key="3">
    <source>
        <dbReference type="PROSITE" id="PS50977"/>
    </source>
</evidence>
<dbReference type="PROSITE" id="PS50977">
    <property type="entry name" value="HTH_TETR_2"/>
    <property type="match status" value="1"/>
</dbReference>
<feature type="DNA-binding region" description="H-T-H motif" evidence="2">
    <location>
        <begin position="34"/>
        <end position="53"/>
    </location>
</feature>
<reference evidence="4 5" key="1">
    <citation type="submission" date="2018-11" db="EMBL/GenBank/DDBJ databases">
        <title>Genomic Encyclopedia of Type Strains, Phase IV (KMG-IV): sequencing the most valuable type-strain genomes for metagenomic binning, comparative biology and taxonomic classification.</title>
        <authorList>
            <person name="Goeker M."/>
        </authorList>
    </citation>
    <scope>NUCLEOTIDE SEQUENCE [LARGE SCALE GENOMIC DNA]</scope>
    <source>
        <strain evidence="4 5">DSM 26537</strain>
    </source>
</reference>
<dbReference type="SUPFAM" id="SSF48498">
    <property type="entry name" value="Tetracyclin repressor-like, C-terminal domain"/>
    <property type="match status" value="1"/>
</dbReference>
<dbReference type="Proteomes" id="UP000273083">
    <property type="component" value="Unassembled WGS sequence"/>
</dbReference>